<reference evidence="8 9" key="1">
    <citation type="submission" date="2024-10" db="EMBL/GenBank/DDBJ databases">
        <title>Updated reference genomes for cyclostephanoid diatoms.</title>
        <authorList>
            <person name="Roberts W.R."/>
            <person name="Alverson A.J."/>
        </authorList>
    </citation>
    <scope>NUCLEOTIDE SEQUENCE [LARGE SCALE GENOMIC DNA]</scope>
    <source>
        <strain evidence="8 9">AJA276-08</strain>
    </source>
</reference>
<keyword evidence="5 7" id="KW-0472">Membrane</keyword>
<accession>A0ABD3R4B2</accession>
<dbReference type="Pfam" id="PF08449">
    <property type="entry name" value="UAA"/>
    <property type="match status" value="1"/>
</dbReference>
<evidence type="ECO:0000256" key="7">
    <source>
        <dbReference type="SAM" id="Phobius"/>
    </source>
</evidence>
<keyword evidence="2" id="KW-0813">Transport</keyword>
<keyword evidence="4 7" id="KW-1133">Transmembrane helix</keyword>
<comment type="subcellular location">
    <subcellularLocation>
        <location evidence="1">Membrane</location>
        <topology evidence="1">Multi-pass membrane protein</topology>
    </subcellularLocation>
</comment>
<keyword evidence="9" id="KW-1185">Reference proteome</keyword>
<feature type="region of interest" description="Disordered" evidence="6">
    <location>
        <begin position="362"/>
        <end position="384"/>
    </location>
</feature>
<evidence type="ECO:0008006" key="10">
    <source>
        <dbReference type="Google" id="ProtNLM"/>
    </source>
</evidence>
<feature type="transmembrane region" description="Helical" evidence="7">
    <location>
        <begin position="139"/>
        <end position="158"/>
    </location>
</feature>
<evidence type="ECO:0000256" key="3">
    <source>
        <dbReference type="ARBA" id="ARBA00022692"/>
    </source>
</evidence>
<evidence type="ECO:0000256" key="5">
    <source>
        <dbReference type="ARBA" id="ARBA00023136"/>
    </source>
</evidence>
<feature type="transmembrane region" description="Helical" evidence="7">
    <location>
        <begin position="203"/>
        <end position="221"/>
    </location>
</feature>
<dbReference type="AlphaFoldDB" id="A0ABD3R4B2"/>
<feature type="transmembrane region" description="Helical" evidence="7">
    <location>
        <begin position="96"/>
        <end position="118"/>
    </location>
</feature>
<evidence type="ECO:0000256" key="4">
    <source>
        <dbReference type="ARBA" id="ARBA00022989"/>
    </source>
</evidence>
<feature type="transmembrane region" description="Helical" evidence="7">
    <location>
        <begin position="315"/>
        <end position="335"/>
    </location>
</feature>
<dbReference type="Proteomes" id="UP001530315">
    <property type="component" value="Unassembled WGS sequence"/>
</dbReference>
<dbReference type="PANTHER" id="PTHR10778">
    <property type="entry name" value="SOLUTE CARRIER FAMILY 35 MEMBER B"/>
    <property type="match status" value="1"/>
</dbReference>
<feature type="transmembrane region" description="Helical" evidence="7">
    <location>
        <begin position="241"/>
        <end position="263"/>
    </location>
</feature>
<evidence type="ECO:0000313" key="9">
    <source>
        <dbReference type="Proteomes" id="UP001530315"/>
    </source>
</evidence>
<keyword evidence="3 7" id="KW-0812">Transmembrane</keyword>
<evidence type="ECO:0000256" key="6">
    <source>
        <dbReference type="SAM" id="MobiDB-lite"/>
    </source>
</evidence>
<feature type="region of interest" description="Disordered" evidence="6">
    <location>
        <begin position="1"/>
        <end position="40"/>
    </location>
</feature>
<sequence length="384" mass="40852">MAIDVPTSLAEQRPPLVHSNNNNNGIRDDENDAEAFDDGGVVPAPAIPAARAYPPMTPSRRRTTGPLARPVVGLFVFYVGHDALQEKMFRYDGYEYGFFMTLVEVSVMLLLSSILSANGGGGGGKDEEGKRGGRGMGRMRMITSTTVWIRIGWVGVLLALSHGLGNASLNYSPYPLKVAFKSCKLVPTMALGACVTGRRHTSMQYAAALVMGIGLATLTAADVYSVESSTTVSSSSSRRRLLLGMGYIGPFVGPMMLGISTIFDSIIPNLQERLLQISKVKTSDMILVSNAIMCVVLLSYTSYSGELASAWGYCIAHPDVFAVLLVQGACAYLGLGCYLSIIRDHGGVVGANIPGDDVGGIPSSSFEKKGGKSATTNRRHEHSV</sequence>
<dbReference type="EMBL" id="JALLAZ020000008">
    <property type="protein sequence ID" value="KAL3805956.1"/>
    <property type="molecule type" value="Genomic_DNA"/>
</dbReference>
<proteinExistence type="predicted"/>
<dbReference type="PANTHER" id="PTHR10778:SF8">
    <property type="entry name" value="ADENOSINE 3'-PHOSPHO 5'-PHOSPHOSULFATE TRANSPORTER 2"/>
    <property type="match status" value="1"/>
</dbReference>
<organism evidence="8 9">
    <name type="scientific">Stephanodiscus triporus</name>
    <dbReference type="NCBI Taxonomy" id="2934178"/>
    <lineage>
        <taxon>Eukaryota</taxon>
        <taxon>Sar</taxon>
        <taxon>Stramenopiles</taxon>
        <taxon>Ochrophyta</taxon>
        <taxon>Bacillariophyta</taxon>
        <taxon>Coscinodiscophyceae</taxon>
        <taxon>Thalassiosirophycidae</taxon>
        <taxon>Stephanodiscales</taxon>
        <taxon>Stephanodiscaceae</taxon>
        <taxon>Stephanodiscus</taxon>
    </lineage>
</organism>
<feature type="transmembrane region" description="Helical" evidence="7">
    <location>
        <begin position="284"/>
        <end position="303"/>
    </location>
</feature>
<protein>
    <recommendedName>
        <fullName evidence="10">Sugar phosphate transporter domain-containing protein</fullName>
    </recommendedName>
</protein>
<gene>
    <name evidence="8" type="ORF">ACHAW5_002492</name>
</gene>
<evidence type="ECO:0000256" key="2">
    <source>
        <dbReference type="ARBA" id="ARBA00022448"/>
    </source>
</evidence>
<comment type="caution">
    <text evidence="8">The sequence shown here is derived from an EMBL/GenBank/DDBJ whole genome shotgun (WGS) entry which is preliminary data.</text>
</comment>
<dbReference type="GO" id="GO:0016020">
    <property type="term" value="C:membrane"/>
    <property type="evidence" value="ECO:0007669"/>
    <property type="project" value="UniProtKB-SubCell"/>
</dbReference>
<evidence type="ECO:0000256" key="1">
    <source>
        <dbReference type="ARBA" id="ARBA00004141"/>
    </source>
</evidence>
<name>A0ABD3R4B2_9STRA</name>
<dbReference type="InterPro" id="IPR013657">
    <property type="entry name" value="SCL35B1-4/HUT1"/>
</dbReference>
<evidence type="ECO:0000313" key="8">
    <source>
        <dbReference type="EMBL" id="KAL3805956.1"/>
    </source>
</evidence>